<evidence type="ECO:0000313" key="3">
    <source>
        <dbReference type="EMBL" id="MDQ9168839.1"/>
    </source>
</evidence>
<dbReference type="Pfam" id="PF07331">
    <property type="entry name" value="TctB"/>
    <property type="match status" value="1"/>
</dbReference>
<name>A0ABU1BJ09_9BURK</name>
<feature type="transmembrane region" description="Helical" evidence="1">
    <location>
        <begin position="80"/>
        <end position="113"/>
    </location>
</feature>
<proteinExistence type="predicted"/>
<sequence>MSSFIRHSKDFWSGLIFIVAGLAAIYIAQDYSMGTAGRMGPAYFPTVLGALLAIVGLIIFGRSFFGKQEEGVKDFAIKPLILILVAVLVFGYLFRPAGLMVAIPALIFISAVASPKFKVLPTALLAIGLALFSWFLFVKMLGLPLPVLGPWFTGG</sequence>
<evidence type="ECO:0000313" key="4">
    <source>
        <dbReference type="Proteomes" id="UP001225596"/>
    </source>
</evidence>
<evidence type="ECO:0000259" key="2">
    <source>
        <dbReference type="Pfam" id="PF07331"/>
    </source>
</evidence>
<dbReference type="Proteomes" id="UP001225596">
    <property type="component" value="Unassembled WGS sequence"/>
</dbReference>
<keyword evidence="1" id="KW-0472">Membrane</keyword>
<dbReference type="InterPro" id="IPR009936">
    <property type="entry name" value="DUF1468"/>
</dbReference>
<feature type="transmembrane region" description="Helical" evidence="1">
    <location>
        <begin position="12"/>
        <end position="29"/>
    </location>
</feature>
<keyword evidence="1" id="KW-0812">Transmembrane</keyword>
<accession>A0ABU1BJ09</accession>
<protein>
    <submittedName>
        <fullName evidence="3">Tripartite tricarboxylate transporter TctB family protein</fullName>
    </submittedName>
</protein>
<comment type="caution">
    <text evidence="3">The sequence shown here is derived from an EMBL/GenBank/DDBJ whole genome shotgun (WGS) entry which is preliminary data.</text>
</comment>
<gene>
    <name evidence="3" type="ORF">Q8A64_00285</name>
</gene>
<keyword evidence="4" id="KW-1185">Reference proteome</keyword>
<organism evidence="3 4">
    <name type="scientific">Keguizhuia sedimenti</name>
    <dbReference type="NCBI Taxonomy" id="3064264"/>
    <lineage>
        <taxon>Bacteria</taxon>
        <taxon>Pseudomonadati</taxon>
        <taxon>Pseudomonadota</taxon>
        <taxon>Betaproteobacteria</taxon>
        <taxon>Burkholderiales</taxon>
        <taxon>Oxalobacteraceae</taxon>
        <taxon>Keguizhuia</taxon>
    </lineage>
</organism>
<dbReference type="EMBL" id="JAUYVH010000001">
    <property type="protein sequence ID" value="MDQ9168839.1"/>
    <property type="molecule type" value="Genomic_DNA"/>
</dbReference>
<evidence type="ECO:0000256" key="1">
    <source>
        <dbReference type="SAM" id="Phobius"/>
    </source>
</evidence>
<keyword evidence="1" id="KW-1133">Transmembrane helix</keyword>
<feature type="domain" description="DUF1468" evidence="2">
    <location>
        <begin position="12"/>
        <end position="146"/>
    </location>
</feature>
<feature type="transmembrane region" description="Helical" evidence="1">
    <location>
        <begin position="119"/>
        <end position="138"/>
    </location>
</feature>
<dbReference type="RefSeq" id="WP_338434675.1">
    <property type="nucleotide sequence ID" value="NZ_JAUYVH010000001.1"/>
</dbReference>
<reference evidence="3 4" key="1">
    <citation type="submission" date="2023-08" db="EMBL/GenBank/DDBJ databases">
        <title>Oxalobacteraceae gen .nov., isolated from river sludge outside the plant.</title>
        <authorList>
            <person name="Zhao S.Y."/>
        </authorList>
    </citation>
    <scope>NUCLEOTIDE SEQUENCE [LARGE SCALE GENOMIC DNA]</scope>
    <source>
        <strain evidence="3 4">R-40</strain>
    </source>
</reference>
<feature type="transmembrane region" description="Helical" evidence="1">
    <location>
        <begin position="41"/>
        <end position="60"/>
    </location>
</feature>